<dbReference type="GO" id="GO:0015297">
    <property type="term" value="F:antiporter activity"/>
    <property type="evidence" value="ECO:0007669"/>
    <property type="project" value="UniProtKB-KW"/>
</dbReference>
<evidence type="ECO:0000256" key="3">
    <source>
        <dbReference type="ARBA" id="ARBA00022449"/>
    </source>
</evidence>
<dbReference type="NCBIfam" id="TIGR00797">
    <property type="entry name" value="matE"/>
    <property type="match status" value="1"/>
</dbReference>
<feature type="transmembrane region" description="Helical" evidence="10">
    <location>
        <begin position="353"/>
        <end position="372"/>
    </location>
</feature>
<evidence type="ECO:0000313" key="11">
    <source>
        <dbReference type="EMBL" id="MAH64572.1"/>
    </source>
</evidence>
<dbReference type="InterPro" id="IPR002528">
    <property type="entry name" value="MATE_fam"/>
</dbReference>
<dbReference type="GO" id="GO:0005886">
    <property type="term" value="C:plasma membrane"/>
    <property type="evidence" value="ECO:0007669"/>
    <property type="project" value="UniProtKB-SubCell"/>
</dbReference>
<evidence type="ECO:0000256" key="7">
    <source>
        <dbReference type="ARBA" id="ARBA00023065"/>
    </source>
</evidence>
<accession>A0A2D6YN65</accession>
<evidence type="ECO:0000256" key="4">
    <source>
        <dbReference type="ARBA" id="ARBA00022475"/>
    </source>
</evidence>
<keyword evidence="6 10" id="KW-1133">Transmembrane helix</keyword>
<evidence type="ECO:0000256" key="1">
    <source>
        <dbReference type="ARBA" id="ARBA00004651"/>
    </source>
</evidence>
<keyword evidence="2" id="KW-0813">Transport</keyword>
<dbReference type="PANTHER" id="PTHR43298">
    <property type="entry name" value="MULTIDRUG RESISTANCE PROTEIN NORM-RELATED"/>
    <property type="match status" value="1"/>
</dbReference>
<dbReference type="GO" id="GO:0042910">
    <property type="term" value="F:xenobiotic transmembrane transporter activity"/>
    <property type="evidence" value="ECO:0007669"/>
    <property type="project" value="InterPro"/>
</dbReference>
<evidence type="ECO:0000256" key="8">
    <source>
        <dbReference type="ARBA" id="ARBA00023136"/>
    </source>
</evidence>
<organism evidence="11 12">
    <name type="scientific">SAR324 cluster bacterium</name>
    <dbReference type="NCBI Taxonomy" id="2024889"/>
    <lineage>
        <taxon>Bacteria</taxon>
        <taxon>Deltaproteobacteria</taxon>
        <taxon>SAR324 cluster</taxon>
    </lineage>
</organism>
<dbReference type="InterPro" id="IPR050222">
    <property type="entry name" value="MATE_MdtK"/>
</dbReference>
<dbReference type="CDD" id="cd13133">
    <property type="entry name" value="MATE_like_7"/>
    <property type="match status" value="1"/>
</dbReference>
<name>A0A2D6YN65_9DELT</name>
<evidence type="ECO:0000256" key="9">
    <source>
        <dbReference type="ARBA" id="ARBA00031636"/>
    </source>
</evidence>
<keyword evidence="4" id="KW-1003">Cell membrane</keyword>
<evidence type="ECO:0000256" key="2">
    <source>
        <dbReference type="ARBA" id="ARBA00022448"/>
    </source>
</evidence>
<comment type="subcellular location">
    <subcellularLocation>
        <location evidence="1">Cell membrane</location>
        <topology evidence="1">Multi-pass membrane protein</topology>
    </subcellularLocation>
</comment>
<keyword evidence="8 10" id="KW-0472">Membrane</keyword>
<reference evidence="12" key="1">
    <citation type="submission" date="2017-09" db="EMBL/GenBank/DDBJ databases">
        <title>The Reconstruction of 2,631 Draft Metagenome-Assembled Genomes from the Global Oceans.</title>
        <authorList>
            <person name="Tully B.J."/>
            <person name="Graham E.D."/>
            <person name="Heidelberg J.F."/>
        </authorList>
    </citation>
    <scope>NUCLEOTIDE SEQUENCE [LARGE SCALE GENOMIC DNA]</scope>
</reference>
<keyword evidence="5 10" id="KW-0812">Transmembrane</keyword>
<evidence type="ECO:0000256" key="6">
    <source>
        <dbReference type="ARBA" id="ARBA00022989"/>
    </source>
</evidence>
<feature type="transmembrane region" description="Helical" evidence="10">
    <location>
        <begin position="118"/>
        <end position="136"/>
    </location>
</feature>
<evidence type="ECO:0000313" key="12">
    <source>
        <dbReference type="Proteomes" id="UP000226525"/>
    </source>
</evidence>
<protein>
    <recommendedName>
        <fullName evidence="9">Multidrug-efflux transporter</fullName>
    </recommendedName>
</protein>
<sequence length="439" mass="48030">MIHIAFPLMISTSTEAMLMFIDRLYLKQISAEAMNACLSGGFTSFAFVSFFIGIIGFSTALVAQYFGAERYQNCPRVLTQSILFSCLSVPIILALIPVGRWVLATAGLSDIEVVQAKTYLTILMAGTALDLIRHSLNSYFGGLGKTKVILLSTFVMAIANVGANYVLIFGKLGFPELGIVGAGYGTVFAWFTGTLTLAIIYFRQIKFPEYQILKSFKLDLRILKKLIRYGFASGLEITLVIFAIDLLILAFQSYGIIVSTAITVAFTWIHTLFIPVIGLEIGTMSLTGRFVGAQDPDAATDSVFSGLFLASIYAFVVSIACLLMTPAMIGIFLAPDTSGETIDLAKWGTQLNAFMMFILAWSAILGGALRGVGDTYGAMTIFAAFWWFQFLLVLLLIRIFEFTPREVLAIHAFSSPILCLAMLARLRSGAWRKLTLVTT</sequence>
<evidence type="ECO:0000256" key="5">
    <source>
        <dbReference type="ARBA" id="ARBA00022692"/>
    </source>
</evidence>
<dbReference type="Pfam" id="PF01554">
    <property type="entry name" value="MatE"/>
    <property type="match status" value="2"/>
</dbReference>
<feature type="transmembrane region" description="Helical" evidence="10">
    <location>
        <begin position="256"/>
        <end position="279"/>
    </location>
</feature>
<feature type="transmembrane region" description="Helical" evidence="10">
    <location>
        <begin position="78"/>
        <end position="98"/>
    </location>
</feature>
<keyword evidence="3" id="KW-0050">Antiport</keyword>
<feature type="transmembrane region" description="Helical" evidence="10">
    <location>
        <begin position="187"/>
        <end position="205"/>
    </location>
</feature>
<dbReference type="Proteomes" id="UP000226525">
    <property type="component" value="Unassembled WGS sequence"/>
</dbReference>
<dbReference type="EMBL" id="NZEX01000171">
    <property type="protein sequence ID" value="MAH64572.1"/>
    <property type="molecule type" value="Genomic_DNA"/>
</dbReference>
<dbReference type="AlphaFoldDB" id="A0A2D6YN65"/>
<comment type="caution">
    <text evidence="11">The sequence shown here is derived from an EMBL/GenBank/DDBJ whole genome shotgun (WGS) entry which is preliminary data.</text>
</comment>
<dbReference type="PIRSF" id="PIRSF006603">
    <property type="entry name" value="DinF"/>
    <property type="match status" value="1"/>
</dbReference>
<feature type="transmembrane region" description="Helical" evidence="10">
    <location>
        <begin position="379"/>
        <end position="400"/>
    </location>
</feature>
<feature type="transmembrane region" description="Helical" evidence="10">
    <location>
        <begin position="226"/>
        <end position="250"/>
    </location>
</feature>
<dbReference type="InterPro" id="IPR048279">
    <property type="entry name" value="MdtK-like"/>
</dbReference>
<keyword evidence="7" id="KW-0406">Ion transport</keyword>
<feature type="transmembrane region" description="Helical" evidence="10">
    <location>
        <begin position="312"/>
        <end position="333"/>
    </location>
</feature>
<evidence type="ECO:0000256" key="10">
    <source>
        <dbReference type="SAM" id="Phobius"/>
    </source>
</evidence>
<dbReference type="PANTHER" id="PTHR43298:SF2">
    <property type="entry name" value="FMN_FAD EXPORTER YEEO-RELATED"/>
    <property type="match status" value="1"/>
</dbReference>
<feature type="transmembrane region" description="Helical" evidence="10">
    <location>
        <begin position="44"/>
        <end position="66"/>
    </location>
</feature>
<dbReference type="GO" id="GO:0006811">
    <property type="term" value="P:monoatomic ion transport"/>
    <property type="evidence" value="ECO:0007669"/>
    <property type="project" value="UniProtKB-KW"/>
</dbReference>
<feature type="transmembrane region" description="Helical" evidence="10">
    <location>
        <begin position="406"/>
        <end position="424"/>
    </location>
</feature>
<proteinExistence type="predicted"/>
<gene>
    <name evidence="11" type="ORF">CMN54_14250</name>
</gene>
<feature type="transmembrane region" description="Helical" evidence="10">
    <location>
        <begin position="148"/>
        <end position="167"/>
    </location>
</feature>